<dbReference type="AlphaFoldDB" id="A0A2U8E6C5"/>
<proteinExistence type="predicted"/>
<reference evidence="1 2" key="1">
    <citation type="journal article" date="2018" name="Syst. Appl. Microbiol.">
        <title>Ereboglobus luteus gen. nov. sp. nov. from cockroach guts, and new insights into the oxygen relationship of the genera Opitutus and Didymococcus (Verrucomicrobia: Opitutaceae).</title>
        <authorList>
            <person name="Tegtmeier D."/>
            <person name="Belitz A."/>
            <person name="Radek R."/>
            <person name="Heimerl T."/>
            <person name="Brune A."/>
        </authorList>
    </citation>
    <scope>NUCLEOTIDE SEQUENCE [LARGE SCALE GENOMIC DNA]</scope>
    <source>
        <strain evidence="1 2">Ho45</strain>
    </source>
</reference>
<sequence>MKCNNCIIGLGVILIIILTVFTVCARKPEEQAPAAETPPVEALPAEPRPAEIAPGEDALTLIPLFRQERKPFAPNSVTGPGKNAIRTSTLFGKWPAIRVYDPDTGLYSLIIIESDKEYIVDTFILGPEDALYGMYPRFAFYDCFISGGSAYYIYSHEANTYLGVSVRQENGSFARDGEGVLISEGLNPMRIFVRVFIPPTDNAPLQLMLGNQGTYKIYELNSSGKFVLKKAELD</sequence>
<dbReference type="EMBL" id="CP023004">
    <property type="protein sequence ID" value="AWI10114.1"/>
    <property type="molecule type" value="Genomic_DNA"/>
</dbReference>
<dbReference type="RefSeq" id="WP_108825954.1">
    <property type="nucleotide sequence ID" value="NZ_CP023004.1"/>
</dbReference>
<dbReference type="Proteomes" id="UP000244896">
    <property type="component" value="Chromosome"/>
</dbReference>
<evidence type="ECO:0000313" key="1">
    <source>
        <dbReference type="EMBL" id="AWI10114.1"/>
    </source>
</evidence>
<accession>A0A2U8E6C5</accession>
<keyword evidence="2" id="KW-1185">Reference proteome</keyword>
<gene>
    <name evidence="1" type="ORF">CKA38_13370</name>
</gene>
<dbReference type="KEGG" id="elut:CKA38_13370"/>
<protein>
    <submittedName>
        <fullName evidence="1">Uncharacterized protein</fullName>
    </submittedName>
</protein>
<evidence type="ECO:0000313" key="2">
    <source>
        <dbReference type="Proteomes" id="UP000244896"/>
    </source>
</evidence>
<name>A0A2U8E6C5_9BACT</name>
<organism evidence="1 2">
    <name type="scientific">Ereboglobus luteus</name>
    <dbReference type="NCBI Taxonomy" id="1796921"/>
    <lineage>
        <taxon>Bacteria</taxon>
        <taxon>Pseudomonadati</taxon>
        <taxon>Verrucomicrobiota</taxon>
        <taxon>Opitutia</taxon>
        <taxon>Opitutales</taxon>
        <taxon>Opitutaceae</taxon>
        <taxon>Ereboglobus</taxon>
    </lineage>
</organism>